<dbReference type="Pfam" id="PF00589">
    <property type="entry name" value="Phage_integrase"/>
    <property type="match status" value="1"/>
</dbReference>
<proteinExistence type="predicted"/>
<dbReference type="PANTHER" id="PTHR30349:SF77">
    <property type="entry name" value="TYROSINE RECOMBINASE XERC"/>
    <property type="match status" value="1"/>
</dbReference>
<keyword evidence="7" id="KW-0233">DNA recombination</keyword>
<sequence>MDKNLEKFLEYLQKEKNYSSHTIEAYQHDIASFLVFVAESEQDYLIIKYDAVRLWIVALMEVNLSKRSINRKMSALKAFYKFLMKIGEVEVSPLQQHKTLKVEKKLQLPFSVAEVDAVRFSLECQEGFDALRDLVIVEMLYCLGLRRSELCGVQVADVDFYTRMIRITGKGNKVRYVPMIDQLLVLLKRYKAEREVVLRDVQKINDFLIDGKGAKVDEIFVYRVINLYFSKTTTKEKNSPHMLRHAFATHLLENGADINSIKELMGHQSLASTEVYAHVNLKELKETYMKTHPRLKKKK</sequence>
<evidence type="ECO:0000256" key="4">
    <source>
        <dbReference type="ARBA" id="ARBA00022829"/>
    </source>
</evidence>
<dbReference type="InterPro" id="IPR004107">
    <property type="entry name" value="Integrase_SAM-like_N"/>
</dbReference>
<dbReference type="PANTHER" id="PTHR30349">
    <property type="entry name" value="PHAGE INTEGRASE-RELATED"/>
    <property type="match status" value="1"/>
</dbReference>
<reference evidence="12 13" key="1">
    <citation type="submission" date="2018-06" db="EMBL/GenBank/DDBJ databases">
        <authorList>
            <consortium name="Pathogen Informatics"/>
            <person name="Doyle S."/>
        </authorList>
    </citation>
    <scope>NUCLEOTIDE SEQUENCE [LARGE SCALE GENOMIC DNA]</scope>
    <source>
        <strain evidence="12 13">NCTC11179</strain>
    </source>
</reference>
<evidence type="ECO:0000313" key="12">
    <source>
        <dbReference type="EMBL" id="STZ68863.1"/>
    </source>
</evidence>
<dbReference type="PROSITE" id="PS51898">
    <property type="entry name" value="TYR_RECOMBINASE"/>
    <property type="match status" value="1"/>
</dbReference>
<evidence type="ECO:0000259" key="11">
    <source>
        <dbReference type="PROSITE" id="PS51900"/>
    </source>
</evidence>
<dbReference type="Pfam" id="PF02899">
    <property type="entry name" value="Phage_int_SAM_1"/>
    <property type="match status" value="1"/>
</dbReference>
<dbReference type="RefSeq" id="WP_115091732.1">
    <property type="nucleotide sequence ID" value="NZ_CP068107.1"/>
</dbReference>
<dbReference type="Gene3D" id="1.10.443.10">
    <property type="entry name" value="Intergrase catalytic core"/>
    <property type="match status" value="1"/>
</dbReference>
<keyword evidence="5" id="KW-0229">DNA integration</keyword>
<dbReference type="PROSITE" id="PS51900">
    <property type="entry name" value="CB"/>
    <property type="match status" value="1"/>
</dbReference>
<feature type="domain" description="Core-binding (CB)" evidence="11">
    <location>
        <begin position="1"/>
        <end position="84"/>
    </location>
</feature>
<dbReference type="InterPro" id="IPR044068">
    <property type="entry name" value="CB"/>
</dbReference>
<dbReference type="InterPro" id="IPR002104">
    <property type="entry name" value="Integrase_catalytic"/>
</dbReference>
<keyword evidence="3" id="KW-0132">Cell division</keyword>
<evidence type="ECO:0000256" key="9">
    <source>
        <dbReference type="PROSITE-ProRule" id="PRU01248"/>
    </source>
</evidence>
<evidence type="ECO:0000256" key="1">
    <source>
        <dbReference type="ARBA" id="ARBA00004496"/>
    </source>
</evidence>
<evidence type="ECO:0000256" key="3">
    <source>
        <dbReference type="ARBA" id="ARBA00022618"/>
    </source>
</evidence>
<evidence type="ECO:0000313" key="13">
    <source>
        <dbReference type="Proteomes" id="UP000255024"/>
    </source>
</evidence>
<dbReference type="Proteomes" id="UP000255024">
    <property type="component" value="Unassembled WGS sequence"/>
</dbReference>
<dbReference type="InterPro" id="IPR010998">
    <property type="entry name" value="Integrase_recombinase_N"/>
</dbReference>
<keyword evidence="4" id="KW-0159">Chromosome partition</keyword>
<evidence type="ECO:0000256" key="5">
    <source>
        <dbReference type="ARBA" id="ARBA00022908"/>
    </source>
</evidence>
<dbReference type="InterPro" id="IPR011010">
    <property type="entry name" value="DNA_brk_join_enz"/>
</dbReference>
<dbReference type="GO" id="GO:0051301">
    <property type="term" value="P:cell division"/>
    <property type="evidence" value="ECO:0007669"/>
    <property type="project" value="UniProtKB-KW"/>
</dbReference>
<dbReference type="GO" id="GO:0003677">
    <property type="term" value="F:DNA binding"/>
    <property type="evidence" value="ECO:0007669"/>
    <property type="project" value="UniProtKB-UniRule"/>
</dbReference>
<evidence type="ECO:0000256" key="6">
    <source>
        <dbReference type="ARBA" id="ARBA00023125"/>
    </source>
</evidence>
<comment type="subcellular location">
    <subcellularLocation>
        <location evidence="1">Cytoplasm</location>
    </subcellularLocation>
</comment>
<evidence type="ECO:0000259" key="10">
    <source>
        <dbReference type="PROSITE" id="PS51898"/>
    </source>
</evidence>
<dbReference type="InterPro" id="IPR013762">
    <property type="entry name" value="Integrase-like_cat_sf"/>
</dbReference>
<dbReference type="InterPro" id="IPR050090">
    <property type="entry name" value="Tyrosine_recombinase_XerCD"/>
</dbReference>
<dbReference type="GO" id="GO:0007059">
    <property type="term" value="P:chromosome segregation"/>
    <property type="evidence" value="ECO:0007669"/>
    <property type="project" value="UniProtKB-KW"/>
</dbReference>
<organism evidence="12 13">
    <name type="scientific">Myroides odoratus</name>
    <name type="common">Flavobacterium odoratum</name>
    <dbReference type="NCBI Taxonomy" id="256"/>
    <lineage>
        <taxon>Bacteria</taxon>
        <taxon>Pseudomonadati</taxon>
        <taxon>Bacteroidota</taxon>
        <taxon>Flavobacteriia</taxon>
        <taxon>Flavobacteriales</taxon>
        <taxon>Flavobacteriaceae</taxon>
        <taxon>Myroides</taxon>
    </lineage>
</organism>
<feature type="domain" description="Tyr recombinase" evidence="10">
    <location>
        <begin position="105"/>
        <end position="289"/>
    </location>
</feature>
<accession>A0A378U3X8</accession>
<protein>
    <submittedName>
        <fullName evidence="12">Tyrosine recombinase XerC</fullName>
    </submittedName>
</protein>
<dbReference type="Gene3D" id="1.10.150.130">
    <property type="match status" value="1"/>
</dbReference>
<keyword evidence="8" id="KW-0131">Cell cycle</keyword>
<dbReference type="GO" id="GO:0015074">
    <property type="term" value="P:DNA integration"/>
    <property type="evidence" value="ECO:0007669"/>
    <property type="project" value="UniProtKB-KW"/>
</dbReference>
<gene>
    <name evidence="12" type="primary">xerC_2</name>
    <name evidence="12" type="ORF">NCTC11179_02344</name>
</gene>
<dbReference type="SUPFAM" id="SSF56349">
    <property type="entry name" value="DNA breaking-rejoining enzymes"/>
    <property type="match status" value="1"/>
</dbReference>
<name>A0A378U3X8_MYROD</name>
<dbReference type="GO" id="GO:0006310">
    <property type="term" value="P:DNA recombination"/>
    <property type="evidence" value="ECO:0007669"/>
    <property type="project" value="UniProtKB-KW"/>
</dbReference>
<evidence type="ECO:0000256" key="8">
    <source>
        <dbReference type="ARBA" id="ARBA00023306"/>
    </source>
</evidence>
<keyword evidence="13" id="KW-1185">Reference proteome</keyword>
<keyword evidence="6 9" id="KW-0238">DNA-binding</keyword>
<dbReference type="AlphaFoldDB" id="A0A378U3X8"/>
<dbReference type="EMBL" id="UGQL01000002">
    <property type="protein sequence ID" value="STZ68863.1"/>
    <property type="molecule type" value="Genomic_DNA"/>
</dbReference>
<evidence type="ECO:0000256" key="7">
    <source>
        <dbReference type="ARBA" id="ARBA00023172"/>
    </source>
</evidence>
<keyword evidence="2" id="KW-0963">Cytoplasm</keyword>
<evidence type="ECO:0000256" key="2">
    <source>
        <dbReference type="ARBA" id="ARBA00022490"/>
    </source>
</evidence>
<dbReference type="GO" id="GO:0005737">
    <property type="term" value="C:cytoplasm"/>
    <property type="evidence" value="ECO:0007669"/>
    <property type="project" value="UniProtKB-SubCell"/>
</dbReference>